<feature type="domain" description="EF-hand" evidence="2">
    <location>
        <begin position="139"/>
        <end position="174"/>
    </location>
</feature>
<sequence length="741" mass="81499">MERDGLRAETAAYLKDAMAVLLEVRPANPLLFLYAYCKRAADPESLEGLAWYLLSACPRSRPCWHDNVYSAFGALRRLRPLRGGVDPEIFRHFFDLLAAPLPRAIAEEMDLDLQAAAAGGSVAFDDFRRIVDACLKANEDLRGAQFLFNSCDASGKGEIPFKDFMSSMQLAARGSLTDLLSGLGPLPPLDTLREEMRDFSPKDRVSGSQFFAAQWKLQQTVAKEAGEKGLGSSDGSDAYEVFPKVARDMGASVGSSSGYGRHFPAPQHEARGFRKQVQTPPVASPLRATGLSAPDCREEDLEAFDELCQDAAARELAHLIVGPPKPHTLEATDEPCQRARTVAHLLLSGSKEKVQTWQPPHLCRLFMLRRARRRVRAVRQVKTVLALRAELLVQTVYSAWRGRAQLARHVQHSQLSAIGSHLMARGVADCVPRARQFFSLWSWVALRAARTRQNADSAAQLSAVTISRKELRHARRASIRGLVSRGEAAFRLVLLFSSLHAWSEHCRGRRGDRSVASAGKERASTRGPWQAAQEATTLGLARSALLGRIFPAWAYASARNARRTAENRMAQAVSNPAGSTASIGLHARGRRAPARSMQTATRIAGPCFAGWRLQMEGLRMKWQMAAAWHSRAARVRNPDMLKSILVAWSQLPKEPLCQAEADEAAQAASRRGAAMLSLGRRLLETALREARERPLSDSDSVFQSMSEACDASFLEDRGIGVDACRRTLSLSSDSSHDGKLH</sequence>
<dbReference type="OrthoDB" id="64214at2759"/>
<dbReference type="Proteomes" id="UP000186817">
    <property type="component" value="Unassembled WGS sequence"/>
</dbReference>
<organism evidence="3 4">
    <name type="scientific">Symbiodinium microadriaticum</name>
    <name type="common">Dinoflagellate</name>
    <name type="synonym">Zooxanthella microadriatica</name>
    <dbReference type="NCBI Taxonomy" id="2951"/>
    <lineage>
        <taxon>Eukaryota</taxon>
        <taxon>Sar</taxon>
        <taxon>Alveolata</taxon>
        <taxon>Dinophyceae</taxon>
        <taxon>Suessiales</taxon>
        <taxon>Symbiodiniaceae</taxon>
        <taxon>Symbiodinium</taxon>
    </lineage>
</organism>
<keyword evidence="4" id="KW-1185">Reference proteome</keyword>
<dbReference type="GO" id="GO:0005509">
    <property type="term" value="F:calcium ion binding"/>
    <property type="evidence" value="ECO:0007669"/>
    <property type="project" value="InterPro"/>
</dbReference>
<accession>A0A1Q9F687</accession>
<evidence type="ECO:0000259" key="2">
    <source>
        <dbReference type="PROSITE" id="PS50222"/>
    </source>
</evidence>
<comment type="caution">
    <text evidence="3">The sequence shown here is derived from an EMBL/GenBank/DDBJ whole genome shotgun (WGS) entry which is preliminary data.</text>
</comment>
<dbReference type="Gene3D" id="1.10.238.10">
    <property type="entry name" value="EF-hand"/>
    <property type="match status" value="1"/>
</dbReference>
<proteinExistence type="predicted"/>
<evidence type="ECO:0000313" key="3">
    <source>
        <dbReference type="EMBL" id="OLQ15167.1"/>
    </source>
</evidence>
<feature type="compositionally biased region" description="Basic and acidic residues" evidence="1">
    <location>
        <begin position="510"/>
        <end position="524"/>
    </location>
</feature>
<dbReference type="InterPro" id="IPR002048">
    <property type="entry name" value="EF_hand_dom"/>
</dbReference>
<feature type="region of interest" description="Disordered" evidence="1">
    <location>
        <begin position="510"/>
        <end position="529"/>
    </location>
</feature>
<evidence type="ECO:0000256" key="1">
    <source>
        <dbReference type="SAM" id="MobiDB-lite"/>
    </source>
</evidence>
<name>A0A1Q9F687_SYMMI</name>
<reference evidence="3 4" key="1">
    <citation type="submission" date="2016-02" db="EMBL/GenBank/DDBJ databases">
        <title>Genome analysis of coral dinoflagellate symbionts highlights evolutionary adaptations to a symbiotic lifestyle.</title>
        <authorList>
            <person name="Aranda M."/>
            <person name="Li Y."/>
            <person name="Liew Y.J."/>
            <person name="Baumgarten S."/>
            <person name="Simakov O."/>
            <person name="Wilson M."/>
            <person name="Piel J."/>
            <person name="Ashoor H."/>
            <person name="Bougouffa S."/>
            <person name="Bajic V.B."/>
            <person name="Ryu T."/>
            <person name="Ravasi T."/>
            <person name="Bayer T."/>
            <person name="Micklem G."/>
            <person name="Kim H."/>
            <person name="Bhak J."/>
            <person name="Lajeunesse T.C."/>
            <person name="Voolstra C.R."/>
        </authorList>
    </citation>
    <scope>NUCLEOTIDE SEQUENCE [LARGE SCALE GENOMIC DNA]</scope>
    <source>
        <strain evidence="3 4">CCMP2467</strain>
    </source>
</reference>
<dbReference type="EMBL" id="LSRX01000006">
    <property type="protein sequence ID" value="OLQ15167.1"/>
    <property type="molecule type" value="Genomic_DNA"/>
</dbReference>
<evidence type="ECO:0000313" key="4">
    <source>
        <dbReference type="Proteomes" id="UP000186817"/>
    </source>
</evidence>
<dbReference type="PROSITE" id="PS50222">
    <property type="entry name" value="EF_HAND_2"/>
    <property type="match status" value="1"/>
</dbReference>
<protein>
    <recommendedName>
        <fullName evidence="2">EF-hand domain-containing protein</fullName>
    </recommendedName>
</protein>
<dbReference type="AlphaFoldDB" id="A0A1Q9F687"/>
<gene>
    <name evidence="3" type="ORF">AK812_SmicGene628</name>
</gene>